<dbReference type="GO" id="GO:0004197">
    <property type="term" value="F:cysteine-type endopeptidase activity"/>
    <property type="evidence" value="ECO:0007669"/>
    <property type="project" value="InterPro"/>
</dbReference>
<dbReference type="InterPro" id="IPR011600">
    <property type="entry name" value="Pept_C14_caspase"/>
</dbReference>
<sequence length="224" mass="24564">MAVRNHLVQHGFSVNVRATGCSVQQFQDAVTELRQQTRAGDLALIYFSGHGDRVEDLSPTPDEPWDTHLILSDRRLPDDWFGEAFWPLVHAESPGTRWVTFADACFSASALSWIDRPRTPAPVLPRVRDTAGTTEVRRLHLGAAPDSQRAPASDPVGRRYSYVTGAFLRAIALGGVSYREAIAAVAAEATALQVLYPGLPRPTCYENHTDGRLGTSPAFVPLSW</sequence>
<name>A0A917BVT4_9MICO</name>
<protein>
    <recommendedName>
        <fullName evidence="1">Peptidase C14 caspase domain-containing protein</fullName>
    </recommendedName>
</protein>
<accession>A0A917BVT4</accession>
<reference evidence="2" key="1">
    <citation type="journal article" date="2014" name="Int. J. Syst. Evol. Microbiol.">
        <title>Complete genome sequence of Corynebacterium casei LMG S-19264T (=DSM 44701T), isolated from a smear-ripened cheese.</title>
        <authorList>
            <consortium name="US DOE Joint Genome Institute (JGI-PGF)"/>
            <person name="Walter F."/>
            <person name="Albersmeier A."/>
            <person name="Kalinowski J."/>
            <person name="Ruckert C."/>
        </authorList>
    </citation>
    <scope>NUCLEOTIDE SEQUENCE</scope>
    <source>
        <strain evidence="2">CGMCC 1.12160</strain>
    </source>
</reference>
<keyword evidence="3" id="KW-1185">Reference proteome</keyword>
<dbReference type="GO" id="GO:0006508">
    <property type="term" value="P:proteolysis"/>
    <property type="evidence" value="ECO:0007669"/>
    <property type="project" value="InterPro"/>
</dbReference>
<reference evidence="2" key="2">
    <citation type="submission" date="2020-09" db="EMBL/GenBank/DDBJ databases">
        <authorList>
            <person name="Sun Q."/>
            <person name="Zhou Y."/>
        </authorList>
    </citation>
    <scope>NUCLEOTIDE SEQUENCE</scope>
    <source>
        <strain evidence="2">CGMCC 1.12160</strain>
    </source>
</reference>
<evidence type="ECO:0000313" key="2">
    <source>
        <dbReference type="EMBL" id="GGF58693.1"/>
    </source>
</evidence>
<dbReference type="Gene3D" id="3.40.50.1460">
    <property type="match status" value="1"/>
</dbReference>
<comment type="caution">
    <text evidence="2">The sequence shown here is derived from an EMBL/GenBank/DDBJ whole genome shotgun (WGS) entry which is preliminary data.</text>
</comment>
<feature type="domain" description="Peptidase C14 caspase" evidence="1">
    <location>
        <begin position="3"/>
        <end position="106"/>
    </location>
</feature>
<proteinExistence type="predicted"/>
<evidence type="ECO:0000259" key="1">
    <source>
        <dbReference type="Pfam" id="PF00656"/>
    </source>
</evidence>
<evidence type="ECO:0000313" key="3">
    <source>
        <dbReference type="Proteomes" id="UP000605670"/>
    </source>
</evidence>
<dbReference type="Pfam" id="PF00656">
    <property type="entry name" value="Peptidase_C14"/>
    <property type="match status" value="1"/>
</dbReference>
<dbReference type="AlphaFoldDB" id="A0A917BVT4"/>
<organism evidence="2 3">
    <name type="scientific">Ornithinimicrobium tianjinense</name>
    <dbReference type="NCBI Taxonomy" id="1195761"/>
    <lineage>
        <taxon>Bacteria</taxon>
        <taxon>Bacillati</taxon>
        <taxon>Actinomycetota</taxon>
        <taxon>Actinomycetes</taxon>
        <taxon>Micrococcales</taxon>
        <taxon>Ornithinimicrobiaceae</taxon>
        <taxon>Ornithinimicrobium</taxon>
    </lineage>
</organism>
<dbReference type="EMBL" id="BMEM01000005">
    <property type="protein sequence ID" value="GGF58693.1"/>
    <property type="molecule type" value="Genomic_DNA"/>
</dbReference>
<dbReference type="Proteomes" id="UP000605670">
    <property type="component" value="Unassembled WGS sequence"/>
</dbReference>
<gene>
    <name evidence="2" type="ORF">GCM10011366_28160</name>
</gene>